<dbReference type="RefSeq" id="WP_204920019.1">
    <property type="nucleotide sequence ID" value="NZ_BAAAQP010000003.1"/>
</dbReference>
<sequence length="895" mass="97645">MSTAQTLGPWTVQKFAGGRSVQTDRARAWEELGFAKDDSGPFRYLTSLPLVIVGDHERVLLRFGAVSYACVVDVDGVEVGRHTGLWDSFEIDVTDAVRDPGGHTLGVTVEKPASLTAGPDSAHVAGRYATREVLAGFLPYVWGRIHGGIWQPVELVVVSQTRVTGLDVWGDPDGLVSAVVATSRPARGRIDLCDPNGVPMGSHPFDTTAGGTVHIRVAAARPWSVDDPALYTVSVYLDDGTDPPVVRRLGLRRLEVRTEGRTSGLRLNGEPLYPRMILSWGWYPDRLAPDPGPERVRADLETLRQMGFNGVKLCLWFPPDYYFEIADELGMLLWVELPMWLPRPTPGFADQLQAETTALVEAARQHPSVIIYTLGCELSSAVDATVLGPLYRQVKELTRDAIVCDNSGSGEAYGGAADAFRDFYDHHLYCELEHLGETFDYFAPGWRAPMPWLFGEFCDLDTFRDLRVLGAGTDQAPWWLSGAAETNSQGARWQFDVPFMEDRLRAGGWWERGEELDRISRNAAELHRKVTLETVRLRSDTSGYVITTERDTPISTSGLIDDLGSPKFDPQQFATFNSDTVLLIAPERRRRWEAGGDRPAPPDPWCHPAGSQARLHLLVAHHHAPTRLERASWTLTTAAGHVGGAGQIPAQRLAVGVQQIGVADLALPVESGPVELRIRGEVSGQTVSNSWTLWVVPADPWQGLAAITVDDPADRFRGLPAALQSGGRQLPKAPLDVPVLAARWSDGLAAFVRDGGGRALIALDRQSGGPVPLVAEPFWRESLKVIEPHPWWDGFPHTGTVGLQFLGCATDLSMDTSGLADLPDIQTVDPLLRRLDARTGITHDYAVSAEWGSGKLLLTSLRFEGGRGSQPVGLARNVGAQALLATWLQGLSPAS</sequence>
<reference evidence="1 2" key="1">
    <citation type="submission" date="2021-01" db="EMBL/GenBank/DDBJ databases">
        <title>Sequencing the genomes of 1000 actinobacteria strains.</title>
        <authorList>
            <person name="Klenk H.-P."/>
        </authorList>
    </citation>
    <scope>NUCLEOTIDE SEQUENCE [LARGE SCALE GENOMIC DNA]</scope>
    <source>
        <strain evidence="1 2">DSM 18662</strain>
    </source>
</reference>
<accession>A0ABS2RPZ4</accession>
<dbReference type="InterPro" id="IPR051913">
    <property type="entry name" value="GH2_Domain-Containing"/>
</dbReference>
<protein>
    <recommendedName>
        <fullName evidence="3">Glycosyl hydrolases family 2</fullName>
    </recommendedName>
</protein>
<dbReference type="InterPro" id="IPR008979">
    <property type="entry name" value="Galactose-bd-like_sf"/>
</dbReference>
<name>A0ABS2RPZ4_9ACTN</name>
<proteinExistence type="predicted"/>
<dbReference type="PANTHER" id="PTHR42732">
    <property type="entry name" value="BETA-GALACTOSIDASE"/>
    <property type="match status" value="1"/>
</dbReference>
<dbReference type="Proteomes" id="UP000704762">
    <property type="component" value="Unassembled WGS sequence"/>
</dbReference>
<evidence type="ECO:0008006" key="3">
    <source>
        <dbReference type="Google" id="ProtNLM"/>
    </source>
</evidence>
<gene>
    <name evidence="1" type="ORF">JOE57_003588</name>
</gene>
<dbReference type="Gene3D" id="2.60.120.260">
    <property type="entry name" value="Galactose-binding domain-like"/>
    <property type="match status" value="1"/>
</dbReference>
<dbReference type="SUPFAM" id="SSF49303">
    <property type="entry name" value="beta-Galactosidase/glucuronidase domain"/>
    <property type="match status" value="1"/>
</dbReference>
<dbReference type="SUPFAM" id="SSF51445">
    <property type="entry name" value="(Trans)glycosidases"/>
    <property type="match status" value="1"/>
</dbReference>
<dbReference type="EMBL" id="JAFBCF010000001">
    <property type="protein sequence ID" value="MBM7800667.1"/>
    <property type="molecule type" value="Genomic_DNA"/>
</dbReference>
<evidence type="ECO:0000313" key="2">
    <source>
        <dbReference type="Proteomes" id="UP000704762"/>
    </source>
</evidence>
<organism evidence="1 2">
    <name type="scientific">Microlunatus panaciterrae</name>
    <dbReference type="NCBI Taxonomy" id="400768"/>
    <lineage>
        <taxon>Bacteria</taxon>
        <taxon>Bacillati</taxon>
        <taxon>Actinomycetota</taxon>
        <taxon>Actinomycetes</taxon>
        <taxon>Propionibacteriales</taxon>
        <taxon>Propionibacteriaceae</taxon>
        <taxon>Microlunatus</taxon>
    </lineage>
</organism>
<keyword evidence="2" id="KW-1185">Reference proteome</keyword>
<comment type="caution">
    <text evidence="1">The sequence shown here is derived from an EMBL/GenBank/DDBJ whole genome shotgun (WGS) entry which is preliminary data.</text>
</comment>
<dbReference type="Gene3D" id="3.20.20.80">
    <property type="entry name" value="Glycosidases"/>
    <property type="match status" value="1"/>
</dbReference>
<dbReference type="SUPFAM" id="SSF49785">
    <property type="entry name" value="Galactose-binding domain-like"/>
    <property type="match status" value="1"/>
</dbReference>
<dbReference type="InterPro" id="IPR017853">
    <property type="entry name" value="GH"/>
</dbReference>
<dbReference type="InterPro" id="IPR036156">
    <property type="entry name" value="Beta-gal/glucu_dom_sf"/>
</dbReference>
<evidence type="ECO:0000313" key="1">
    <source>
        <dbReference type="EMBL" id="MBM7800667.1"/>
    </source>
</evidence>